<reference evidence="2" key="1">
    <citation type="submission" date="2022-11" db="EMBL/GenBank/DDBJ databases">
        <authorList>
            <person name="Hyden B.L."/>
            <person name="Feng K."/>
            <person name="Yates T."/>
            <person name="Jawdy S."/>
            <person name="Smart L.B."/>
            <person name="Muchero W."/>
        </authorList>
    </citation>
    <scope>NUCLEOTIDE SEQUENCE</scope>
    <source>
        <tissue evidence="2">Shoot tip</tissue>
    </source>
</reference>
<dbReference type="Proteomes" id="UP001151532">
    <property type="component" value="Chromosome 4"/>
</dbReference>
<sequence length="266" mass="30442">MITLPVLNSSLTRNLDVHFENLFKKINLGNKYGAMAATATVILTGIYIGWAYTKRSSKKPKKKVRRVLTRSMSVGVLHGGKRGLDRVVDYHRARAADEASLEAAEGQFKDLLKEELPDFVKLQSTGAKLEMSGKEAVAAETLEAHLKGFKKEGRSHEAYEIEMLVVEMHIYQRKFKKALDCECLSHIEISDPRRPLYKAIIYRMLEHPAEEASKYWDEFIDLRTLFHSRSSEESQLKEVVTTVREFEKALELIRDDINEAYVGEHI</sequence>
<gene>
    <name evidence="2" type="ORF">OIU79_022777</name>
</gene>
<dbReference type="PANTHER" id="PTHR36350:SF3">
    <property type="entry name" value="TRANSMEMBRANE PROTEIN"/>
    <property type="match status" value="1"/>
</dbReference>
<feature type="transmembrane region" description="Helical" evidence="1">
    <location>
        <begin position="32"/>
        <end position="53"/>
    </location>
</feature>
<keyword evidence="1" id="KW-1133">Transmembrane helix</keyword>
<evidence type="ECO:0000256" key="1">
    <source>
        <dbReference type="SAM" id="Phobius"/>
    </source>
</evidence>
<accession>A0A9Q1AD67</accession>
<comment type="caution">
    <text evidence="2">The sequence shown here is derived from an EMBL/GenBank/DDBJ whole genome shotgun (WGS) entry which is preliminary data.</text>
</comment>
<proteinExistence type="predicted"/>
<organism evidence="2 3">
    <name type="scientific">Salix purpurea</name>
    <name type="common">Purple osier willow</name>
    <dbReference type="NCBI Taxonomy" id="77065"/>
    <lineage>
        <taxon>Eukaryota</taxon>
        <taxon>Viridiplantae</taxon>
        <taxon>Streptophyta</taxon>
        <taxon>Embryophyta</taxon>
        <taxon>Tracheophyta</taxon>
        <taxon>Spermatophyta</taxon>
        <taxon>Magnoliopsida</taxon>
        <taxon>eudicotyledons</taxon>
        <taxon>Gunneridae</taxon>
        <taxon>Pentapetalae</taxon>
        <taxon>rosids</taxon>
        <taxon>fabids</taxon>
        <taxon>Malpighiales</taxon>
        <taxon>Salicaceae</taxon>
        <taxon>Saliceae</taxon>
        <taxon>Salix</taxon>
    </lineage>
</organism>
<keyword evidence="1" id="KW-0472">Membrane</keyword>
<dbReference type="EMBL" id="JAPFFK010000004">
    <property type="protein sequence ID" value="KAJ6766873.1"/>
    <property type="molecule type" value="Genomic_DNA"/>
</dbReference>
<keyword evidence="3" id="KW-1185">Reference proteome</keyword>
<dbReference type="PANTHER" id="PTHR36350">
    <property type="entry name" value="TRANSMEMBRANE PROTEIN"/>
    <property type="match status" value="1"/>
</dbReference>
<keyword evidence="1 2" id="KW-0812">Transmembrane</keyword>
<evidence type="ECO:0000313" key="2">
    <source>
        <dbReference type="EMBL" id="KAJ6766873.1"/>
    </source>
</evidence>
<reference evidence="2" key="2">
    <citation type="journal article" date="2023" name="Int. J. Mol. Sci.">
        <title>De Novo Assembly and Annotation of 11 Diverse Shrub Willow (Salix) Genomes Reveals Novel Gene Organization in Sex-Linked Regions.</title>
        <authorList>
            <person name="Hyden B."/>
            <person name="Feng K."/>
            <person name="Yates T.B."/>
            <person name="Jawdy S."/>
            <person name="Cereghino C."/>
            <person name="Smart L.B."/>
            <person name="Muchero W."/>
        </authorList>
    </citation>
    <scope>NUCLEOTIDE SEQUENCE</scope>
    <source>
        <tissue evidence="2">Shoot tip</tissue>
    </source>
</reference>
<protein>
    <submittedName>
        <fullName evidence="2">TRANSMEMBRANE PROTEIN</fullName>
    </submittedName>
</protein>
<dbReference type="AlphaFoldDB" id="A0A9Q1AD67"/>
<name>A0A9Q1AD67_SALPP</name>
<evidence type="ECO:0000313" key="3">
    <source>
        <dbReference type="Proteomes" id="UP001151532"/>
    </source>
</evidence>
<dbReference type="OrthoDB" id="1425929at2759"/>